<dbReference type="PANTHER" id="PTHR47098">
    <property type="entry name" value="PROTEIN MAK32"/>
    <property type="match status" value="1"/>
</dbReference>
<reference evidence="2" key="1">
    <citation type="submission" date="2021-06" db="EMBL/GenBank/DDBJ databases">
        <title>Comparative genomics, transcriptomics and evolutionary studies reveal genomic signatures of adaptation to plant cell wall in hemibiotrophic fungi.</title>
        <authorList>
            <consortium name="DOE Joint Genome Institute"/>
            <person name="Baroncelli R."/>
            <person name="Diaz J.F."/>
            <person name="Benocci T."/>
            <person name="Peng M."/>
            <person name="Battaglia E."/>
            <person name="Haridas S."/>
            <person name="Andreopoulos W."/>
            <person name="Labutti K."/>
            <person name="Pangilinan J."/>
            <person name="Floch G.L."/>
            <person name="Makela M.R."/>
            <person name="Henrissat B."/>
            <person name="Grigoriev I.V."/>
            <person name="Crouch J.A."/>
            <person name="De Vries R.P."/>
            <person name="Sukno S.A."/>
            <person name="Thon M.R."/>
        </authorList>
    </citation>
    <scope>NUCLEOTIDE SEQUENCE</scope>
    <source>
        <strain evidence="2">MAFF235873</strain>
    </source>
</reference>
<dbReference type="GO" id="GO:0016301">
    <property type="term" value="F:kinase activity"/>
    <property type="evidence" value="ECO:0007669"/>
    <property type="project" value="UniProtKB-KW"/>
</dbReference>
<sequence length="376" mass="39622">MTAPGPRIIPPDPRPAPVPAFVSLGMVVLDEIRFPDGRVLRDVPGGSGFYSTLGARLAVPQNESTAVCCLITAGSDFPCSVRRQIEEWGVSVHLEEVPGARSTRGLLEYENDAFGRKTFRYTAPPLHPDVDRLPVSLLGSSVVHVLATPEDLERRASALAARRAGADGPRPLVAWEPSPIGISDREDDHMRAVGWSDVCSPNDHELLRMMGVEEGPGIPYNRALVEALAVRLARGGGGGGGEDLPGGLTSAPGTSGGGVTVIRCGDQGCLIVRRGAGPVWRPPFHDYGSPRVVDPTGAGNAFLGAFAVAFARTRDEALASAWGAVAASFVIEQIGPPRRGVVGGKEVWNGEGFEDRLLRYEAKVATLSTSPGARCA</sequence>
<dbReference type="EMBL" id="MU842869">
    <property type="protein sequence ID" value="KAK2029081.1"/>
    <property type="molecule type" value="Genomic_DNA"/>
</dbReference>
<evidence type="ECO:0000313" key="3">
    <source>
        <dbReference type="Proteomes" id="UP001232148"/>
    </source>
</evidence>
<dbReference type="SUPFAM" id="SSF53613">
    <property type="entry name" value="Ribokinase-like"/>
    <property type="match status" value="1"/>
</dbReference>
<dbReference type="PANTHER" id="PTHR47098:SF1">
    <property type="entry name" value="PFKB FAMILY CARBOHYDRATE KINASE SUPERFAMILY (AFU_ORTHOLOGUE AFUA_4G09500)"/>
    <property type="match status" value="1"/>
</dbReference>
<comment type="caution">
    <text evidence="2">The sequence shown here is derived from an EMBL/GenBank/DDBJ whole genome shotgun (WGS) entry which is preliminary data.</text>
</comment>
<dbReference type="Pfam" id="PF00294">
    <property type="entry name" value="PfkB"/>
    <property type="match status" value="1"/>
</dbReference>
<feature type="domain" description="Carbohydrate kinase PfkB" evidence="1">
    <location>
        <begin position="74"/>
        <end position="335"/>
    </location>
</feature>
<evidence type="ECO:0000259" key="1">
    <source>
        <dbReference type="Pfam" id="PF00294"/>
    </source>
</evidence>
<gene>
    <name evidence="2" type="ORF">LX32DRAFT_617915</name>
</gene>
<keyword evidence="2" id="KW-0418">Kinase</keyword>
<dbReference type="AlphaFoldDB" id="A0AAD9M081"/>
<dbReference type="Proteomes" id="UP001232148">
    <property type="component" value="Unassembled WGS sequence"/>
</dbReference>
<keyword evidence="3" id="KW-1185">Reference proteome</keyword>
<proteinExistence type="predicted"/>
<dbReference type="Gene3D" id="3.40.1190.20">
    <property type="match status" value="1"/>
</dbReference>
<keyword evidence="2" id="KW-0808">Transferase</keyword>
<protein>
    <submittedName>
        <fullName evidence="2">PfkB family carbohydrate kinase</fullName>
    </submittedName>
</protein>
<name>A0AAD9M081_9PEZI</name>
<organism evidence="2 3">
    <name type="scientific">Colletotrichum zoysiae</name>
    <dbReference type="NCBI Taxonomy" id="1216348"/>
    <lineage>
        <taxon>Eukaryota</taxon>
        <taxon>Fungi</taxon>
        <taxon>Dikarya</taxon>
        <taxon>Ascomycota</taxon>
        <taxon>Pezizomycotina</taxon>
        <taxon>Sordariomycetes</taxon>
        <taxon>Hypocreomycetidae</taxon>
        <taxon>Glomerellales</taxon>
        <taxon>Glomerellaceae</taxon>
        <taxon>Colletotrichum</taxon>
        <taxon>Colletotrichum graminicola species complex</taxon>
    </lineage>
</organism>
<accession>A0AAD9M081</accession>
<evidence type="ECO:0000313" key="2">
    <source>
        <dbReference type="EMBL" id="KAK2029081.1"/>
    </source>
</evidence>
<dbReference type="InterPro" id="IPR011611">
    <property type="entry name" value="PfkB_dom"/>
</dbReference>
<dbReference type="InterPro" id="IPR029056">
    <property type="entry name" value="Ribokinase-like"/>
</dbReference>